<evidence type="ECO:0000313" key="2">
    <source>
        <dbReference type="Proteomes" id="UP000002969"/>
    </source>
</evidence>
<gene>
    <name evidence="1" type="ORF">HMPREF0204_14661</name>
</gene>
<dbReference type="EMBL" id="ACKQ02000007">
    <property type="protein sequence ID" value="EFK35592.1"/>
    <property type="molecule type" value="Genomic_DNA"/>
</dbReference>
<keyword evidence="2" id="KW-1185">Reference proteome</keyword>
<organism evidence="1 2">
    <name type="scientific">Chryseobacterium gleum ATCC 35910</name>
    <dbReference type="NCBI Taxonomy" id="525257"/>
    <lineage>
        <taxon>Bacteria</taxon>
        <taxon>Pseudomonadati</taxon>
        <taxon>Bacteroidota</taxon>
        <taxon>Flavobacteriia</taxon>
        <taxon>Flavobacteriales</taxon>
        <taxon>Weeksellaceae</taxon>
        <taxon>Chryseobacterium group</taxon>
        <taxon>Chryseobacterium</taxon>
    </lineage>
</organism>
<reference evidence="1" key="1">
    <citation type="submission" date="2010-06" db="EMBL/GenBank/DDBJ databases">
        <authorList>
            <person name="Muzny D."/>
            <person name="Qin X."/>
            <person name="Buhay C."/>
            <person name="Dugan-Rocha S."/>
            <person name="Ding Y."/>
            <person name="Chen G."/>
            <person name="Hawes A."/>
            <person name="Holder M."/>
            <person name="Jhangiani S."/>
            <person name="Johnson A."/>
            <person name="Khan Z."/>
            <person name="Li Z."/>
            <person name="Liu W."/>
            <person name="Liu X."/>
            <person name="Perez L."/>
            <person name="Shen H."/>
            <person name="Wang Q."/>
            <person name="Watt J."/>
            <person name="Xi L."/>
            <person name="Xin Y."/>
            <person name="Zhou J."/>
            <person name="Deng J."/>
            <person name="Jiang H."/>
            <person name="Liu Y."/>
            <person name="Qu J."/>
            <person name="Song X.-Z."/>
            <person name="Zhang L."/>
            <person name="Villasana D."/>
            <person name="Johnson A."/>
            <person name="Liu J."/>
            <person name="Liyanage D."/>
            <person name="Lorensuhewa L."/>
            <person name="Robinson T."/>
            <person name="Song A."/>
            <person name="Song B.-B."/>
            <person name="Dinh H."/>
            <person name="Thornton R."/>
            <person name="Coyle M."/>
            <person name="Francisco L."/>
            <person name="Jackson L."/>
            <person name="Javaid M."/>
            <person name="Korchina V."/>
            <person name="Kovar C."/>
            <person name="Mata R."/>
            <person name="Mathew T."/>
            <person name="Ngo R."/>
            <person name="Nguyen L."/>
            <person name="Nguyen N."/>
            <person name="Okwuonu G."/>
            <person name="Ongeri F."/>
            <person name="Pham C."/>
            <person name="Simmons D."/>
            <person name="Wilczek-Boney K."/>
            <person name="Hale W."/>
            <person name="Jakkamsetti A."/>
            <person name="Pham P."/>
            <person name="Ruth R."/>
            <person name="San Lucas F."/>
            <person name="Warren J."/>
            <person name="Zhang J."/>
            <person name="Zhao Z."/>
            <person name="Zhou C."/>
            <person name="Zhu D."/>
            <person name="Lee S."/>
            <person name="Bess C."/>
            <person name="Blankenburg K."/>
            <person name="Forbes L."/>
            <person name="Fu Q."/>
            <person name="Gubbala S."/>
            <person name="Hirani K."/>
            <person name="Jayaseelan J.C."/>
            <person name="Lara F."/>
            <person name="Munidasa M."/>
            <person name="Palculict T."/>
            <person name="Patil S."/>
            <person name="Pu L.-L."/>
            <person name="Saada N."/>
            <person name="Tang L."/>
            <person name="Weissenberger G."/>
            <person name="Zhu Y."/>
            <person name="Hemphill L."/>
            <person name="Shang Y."/>
            <person name="Youmans B."/>
            <person name="Ayvaz T."/>
            <person name="Ross M."/>
            <person name="Santibanez J."/>
            <person name="Aqrawi P."/>
            <person name="Gross S."/>
            <person name="Joshi V."/>
            <person name="Fowler G."/>
            <person name="Nazareth L."/>
            <person name="Reid J."/>
            <person name="Worley K."/>
            <person name="Petrosino J."/>
            <person name="Highlander S."/>
            <person name="Gibbs R."/>
        </authorList>
    </citation>
    <scope>NUCLEOTIDE SEQUENCE [LARGE SCALE GENOMIC DNA]</scope>
    <source>
        <strain evidence="1">ATCC 35910</strain>
    </source>
</reference>
<evidence type="ECO:0000313" key="1">
    <source>
        <dbReference type="EMBL" id="EFK35592.1"/>
    </source>
</evidence>
<dbReference type="Proteomes" id="UP000002969">
    <property type="component" value="Unassembled WGS sequence"/>
</dbReference>
<accession>A0ABP2IP70</accession>
<proteinExistence type="predicted"/>
<protein>
    <submittedName>
        <fullName evidence="1">Uncharacterized protein</fullName>
    </submittedName>
</protein>
<comment type="caution">
    <text evidence="1">The sequence shown here is derived from an EMBL/GenBank/DDBJ whole genome shotgun (WGS) entry which is preliminary data.</text>
</comment>
<name>A0ABP2IP70_CHRGE</name>
<sequence>MIFYFPSRKNKYYFTLGFISDKNNKKHNRQFYLLVKKITLSSINKNTKY</sequence>